<accession>A0A7J9LIX8</accession>
<proteinExistence type="predicted"/>
<reference evidence="1 2" key="1">
    <citation type="journal article" date="2019" name="Genome Biol. Evol.">
        <title>Insights into the evolution of the New World diploid cottons (Gossypium, subgenus Houzingenia) based on genome sequencing.</title>
        <authorList>
            <person name="Grover C.E."/>
            <person name="Arick M.A. 2nd"/>
            <person name="Thrash A."/>
            <person name="Conover J.L."/>
            <person name="Sanders W.S."/>
            <person name="Peterson D.G."/>
            <person name="Frelichowski J.E."/>
            <person name="Scheffler J.A."/>
            <person name="Scheffler B.E."/>
            <person name="Wendel J.F."/>
        </authorList>
    </citation>
    <scope>NUCLEOTIDE SEQUENCE [LARGE SCALE GENOMIC DNA]</scope>
    <source>
        <strain evidence="1">1</strain>
        <tissue evidence="1">Leaf</tissue>
    </source>
</reference>
<sequence length="52" mass="5860">MLKGFTSCRFEFVVREGNAAAHAIEFEGIKHSEDSFWVEDASLKVLELADLD</sequence>
<dbReference type="Proteomes" id="UP000593576">
    <property type="component" value="Unassembled WGS sequence"/>
</dbReference>
<keyword evidence="2" id="KW-1185">Reference proteome</keyword>
<gene>
    <name evidence="1" type="ORF">Goshw_028945</name>
</gene>
<organism evidence="1 2">
    <name type="scientific">Gossypium schwendimanii</name>
    <name type="common">Cotton</name>
    <dbReference type="NCBI Taxonomy" id="34291"/>
    <lineage>
        <taxon>Eukaryota</taxon>
        <taxon>Viridiplantae</taxon>
        <taxon>Streptophyta</taxon>
        <taxon>Embryophyta</taxon>
        <taxon>Tracheophyta</taxon>
        <taxon>Spermatophyta</taxon>
        <taxon>Magnoliopsida</taxon>
        <taxon>eudicotyledons</taxon>
        <taxon>Gunneridae</taxon>
        <taxon>Pentapetalae</taxon>
        <taxon>rosids</taxon>
        <taxon>malvids</taxon>
        <taxon>Malvales</taxon>
        <taxon>Malvaceae</taxon>
        <taxon>Malvoideae</taxon>
        <taxon>Gossypium</taxon>
    </lineage>
</organism>
<evidence type="ECO:0000313" key="1">
    <source>
        <dbReference type="EMBL" id="MBA0858628.1"/>
    </source>
</evidence>
<protein>
    <recommendedName>
        <fullName evidence="3">RNase H type-1 domain-containing protein</fullName>
    </recommendedName>
</protein>
<name>A0A7J9LIX8_GOSSC</name>
<feature type="non-terminal residue" evidence="1">
    <location>
        <position position="52"/>
    </location>
</feature>
<dbReference type="EMBL" id="JABFAF010000006">
    <property type="protein sequence ID" value="MBA0858628.1"/>
    <property type="molecule type" value="Genomic_DNA"/>
</dbReference>
<dbReference type="AlphaFoldDB" id="A0A7J9LIX8"/>
<evidence type="ECO:0008006" key="3">
    <source>
        <dbReference type="Google" id="ProtNLM"/>
    </source>
</evidence>
<dbReference type="OrthoDB" id="10377639at2759"/>
<comment type="caution">
    <text evidence="1">The sequence shown here is derived from an EMBL/GenBank/DDBJ whole genome shotgun (WGS) entry which is preliminary data.</text>
</comment>
<evidence type="ECO:0000313" key="2">
    <source>
        <dbReference type="Proteomes" id="UP000593576"/>
    </source>
</evidence>